<dbReference type="Proteomes" id="UP000018936">
    <property type="component" value="Unassembled WGS sequence"/>
</dbReference>
<sequence length="37" mass="3840">MGCAKTGSGKTAAFVLPILQKLSEDPFGIFSLVLTPT</sequence>
<dbReference type="AlphaFoldDB" id="V8N307"/>
<dbReference type="InterPro" id="IPR011545">
    <property type="entry name" value="DEAD/DEAH_box_helicase_dom"/>
</dbReference>
<name>V8N307_OPHHA</name>
<gene>
    <name evidence="2" type="ORF">L345_18003</name>
</gene>
<comment type="caution">
    <text evidence="2">The sequence shown here is derived from an EMBL/GenBank/DDBJ whole genome shotgun (WGS) entry which is preliminary data.</text>
</comment>
<evidence type="ECO:0000313" key="2">
    <source>
        <dbReference type="EMBL" id="ETE56286.1"/>
    </source>
</evidence>
<reference evidence="2 3" key="1">
    <citation type="journal article" date="2013" name="Proc. Natl. Acad. Sci. U.S.A.">
        <title>The king cobra genome reveals dynamic gene evolution and adaptation in the snake venom system.</title>
        <authorList>
            <person name="Vonk F.J."/>
            <person name="Casewell N.R."/>
            <person name="Henkel C.V."/>
            <person name="Heimberg A.M."/>
            <person name="Jansen H.J."/>
            <person name="McCleary R.J."/>
            <person name="Kerkkamp H.M."/>
            <person name="Vos R.A."/>
            <person name="Guerreiro I."/>
            <person name="Calvete J.J."/>
            <person name="Wuster W."/>
            <person name="Woods A.E."/>
            <person name="Logan J.M."/>
            <person name="Harrison R.A."/>
            <person name="Castoe T.A."/>
            <person name="de Koning A.P."/>
            <person name="Pollock D.D."/>
            <person name="Yandell M."/>
            <person name="Calderon D."/>
            <person name="Renjifo C."/>
            <person name="Currier R.B."/>
            <person name="Salgado D."/>
            <person name="Pla D."/>
            <person name="Sanz L."/>
            <person name="Hyder A.S."/>
            <person name="Ribeiro J.M."/>
            <person name="Arntzen J.W."/>
            <person name="van den Thillart G.E."/>
            <person name="Boetzer M."/>
            <person name="Pirovano W."/>
            <person name="Dirks R.P."/>
            <person name="Spaink H.P."/>
            <person name="Duboule D."/>
            <person name="McGlinn E."/>
            <person name="Kini R.M."/>
            <person name="Richardson M.K."/>
        </authorList>
    </citation>
    <scope>NUCLEOTIDE SEQUENCE</scope>
    <source>
        <tissue evidence="2">Blood</tissue>
    </source>
</reference>
<dbReference type="SUPFAM" id="SSF52540">
    <property type="entry name" value="P-loop containing nucleoside triphosphate hydrolases"/>
    <property type="match status" value="1"/>
</dbReference>
<dbReference type="Gene3D" id="3.40.50.300">
    <property type="entry name" value="P-loop containing nucleotide triphosphate hydrolases"/>
    <property type="match status" value="1"/>
</dbReference>
<dbReference type="Pfam" id="PF00270">
    <property type="entry name" value="DEAD"/>
    <property type="match status" value="1"/>
</dbReference>
<proteinExistence type="predicted"/>
<accession>V8N307</accession>
<dbReference type="EMBL" id="AZIM01029588">
    <property type="protein sequence ID" value="ETE56286.1"/>
    <property type="molecule type" value="Genomic_DNA"/>
</dbReference>
<evidence type="ECO:0000313" key="3">
    <source>
        <dbReference type="Proteomes" id="UP000018936"/>
    </source>
</evidence>
<dbReference type="GO" id="GO:0003676">
    <property type="term" value="F:nucleic acid binding"/>
    <property type="evidence" value="ECO:0007669"/>
    <property type="project" value="InterPro"/>
</dbReference>
<dbReference type="GO" id="GO:0005524">
    <property type="term" value="F:ATP binding"/>
    <property type="evidence" value="ECO:0007669"/>
    <property type="project" value="InterPro"/>
</dbReference>
<keyword evidence="3" id="KW-1185">Reference proteome</keyword>
<protein>
    <recommendedName>
        <fullName evidence="1">DEAD/DEAH-box helicase domain-containing protein</fullName>
    </recommendedName>
</protein>
<organism evidence="2 3">
    <name type="scientific">Ophiophagus hannah</name>
    <name type="common">King cobra</name>
    <name type="synonym">Naja hannah</name>
    <dbReference type="NCBI Taxonomy" id="8665"/>
    <lineage>
        <taxon>Eukaryota</taxon>
        <taxon>Metazoa</taxon>
        <taxon>Chordata</taxon>
        <taxon>Craniata</taxon>
        <taxon>Vertebrata</taxon>
        <taxon>Euteleostomi</taxon>
        <taxon>Lepidosauria</taxon>
        <taxon>Squamata</taxon>
        <taxon>Bifurcata</taxon>
        <taxon>Unidentata</taxon>
        <taxon>Episquamata</taxon>
        <taxon>Toxicofera</taxon>
        <taxon>Serpentes</taxon>
        <taxon>Colubroidea</taxon>
        <taxon>Elapidae</taxon>
        <taxon>Elapinae</taxon>
        <taxon>Ophiophagus</taxon>
    </lineage>
</organism>
<feature type="non-terminal residue" evidence="2">
    <location>
        <position position="37"/>
    </location>
</feature>
<feature type="domain" description="DEAD/DEAH-box helicase" evidence="1">
    <location>
        <begin position="1"/>
        <end position="37"/>
    </location>
</feature>
<dbReference type="OrthoDB" id="10261904at2759"/>
<feature type="non-terminal residue" evidence="2">
    <location>
        <position position="1"/>
    </location>
</feature>
<evidence type="ECO:0000259" key="1">
    <source>
        <dbReference type="Pfam" id="PF00270"/>
    </source>
</evidence>
<dbReference type="InterPro" id="IPR027417">
    <property type="entry name" value="P-loop_NTPase"/>
</dbReference>